<dbReference type="InterPro" id="IPR023198">
    <property type="entry name" value="PGP-like_dom2"/>
</dbReference>
<evidence type="ECO:0000256" key="4">
    <source>
        <dbReference type="ARBA" id="ARBA00006171"/>
    </source>
</evidence>
<dbReference type="EMBL" id="NRSH01000061">
    <property type="protein sequence ID" value="MBK1726708.1"/>
    <property type="molecule type" value="Genomic_DNA"/>
</dbReference>
<dbReference type="PRINTS" id="PR00413">
    <property type="entry name" value="HADHALOGNASE"/>
</dbReference>
<dbReference type="EC" id="3.1.3.18" evidence="5 10"/>
<accession>A0ABS1E4P1</accession>
<protein>
    <recommendedName>
        <fullName evidence="5 10">Phosphoglycolate phosphatase</fullName>
        <shortName evidence="10">PGP</shortName>
        <shortName evidence="10">PGPase</shortName>
        <ecNumber evidence="5 10">3.1.3.18</ecNumber>
    </recommendedName>
</protein>
<evidence type="ECO:0000256" key="7">
    <source>
        <dbReference type="ARBA" id="ARBA00022801"/>
    </source>
</evidence>
<evidence type="ECO:0000256" key="10">
    <source>
        <dbReference type="HAMAP-Rule" id="MF_00495"/>
    </source>
</evidence>
<dbReference type="SFLD" id="SFLDG01129">
    <property type="entry name" value="C1.5:_HAD__Beta-PGM__Phosphata"/>
    <property type="match status" value="1"/>
</dbReference>
<dbReference type="Pfam" id="PF13419">
    <property type="entry name" value="HAD_2"/>
    <property type="match status" value="1"/>
</dbReference>
<dbReference type="InterPro" id="IPR036412">
    <property type="entry name" value="HAD-like_sf"/>
</dbReference>
<proteinExistence type="inferred from homology"/>
<comment type="cofactor">
    <cofactor evidence="2 10">
        <name>Mg(2+)</name>
        <dbReference type="ChEBI" id="CHEBI:18420"/>
    </cofactor>
</comment>
<sequence length="226" mass="23336">MDLSKTRTVLFDLDGTLVDSAPDLTVAVNRMLAERGAEGVTLEQVHGWVGNGTRKLVARALTGRDDGEPPAAELDEALARFLELYSERLFVDSRAYPGAVEGVQALAAAGLHLAVVTNKPRALAAPVIEALGLAEAVPVVVGGDCCAARKPDPAPLLGALEALAMPRAGSLMVGDSAIDVATARAAGIPVVCVPYGYRRGVALADLGADATVERLTELPPLLRVAA</sequence>
<comment type="catalytic activity">
    <reaction evidence="1 10">
        <text>2-phosphoglycolate + H2O = glycolate + phosphate</text>
        <dbReference type="Rhea" id="RHEA:14369"/>
        <dbReference type="ChEBI" id="CHEBI:15377"/>
        <dbReference type="ChEBI" id="CHEBI:29805"/>
        <dbReference type="ChEBI" id="CHEBI:43474"/>
        <dbReference type="ChEBI" id="CHEBI:58033"/>
        <dbReference type="EC" id="3.1.3.18"/>
    </reaction>
</comment>
<feature type="binding site" evidence="10">
    <location>
        <position position="12"/>
    </location>
    <ligand>
        <name>Mg(2+)</name>
        <dbReference type="ChEBI" id="CHEBI:18420"/>
    </ligand>
</feature>
<keyword evidence="6 10" id="KW-0479">Metal-binding</keyword>
<dbReference type="SFLD" id="SFLDS00003">
    <property type="entry name" value="Haloacid_Dehalogenase"/>
    <property type="match status" value="1"/>
</dbReference>
<comment type="pathway">
    <text evidence="3 10">Organic acid metabolism; glycolate biosynthesis; glycolate from 2-phosphoglycolate: step 1/1.</text>
</comment>
<dbReference type="SFLD" id="SFLDG01135">
    <property type="entry name" value="C1.5.6:_HAD__Beta-PGM__Phospha"/>
    <property type="match status" value="1"/>
</dbReference>
<name>A0ABS1E4P1_9GAMM</name>
<dbReference type="NCBIfam" id="NF009695">
    <property type="entry name" value="PRK13222.1-2"/>
    <property type="match status" value="1"/>
</dbReference>
<dbReference type="PANTHER" id="PTHR43434:SF1">
    <property type="entry name" value="PHOSPHOGLYCOLATE PHOSPHATASE"/>
    <property type="match status" value="1"/>
</dbReference>
<dbReference type="Gene3D" id="3.40.50.1000">
    <property type="entry name" value="HAD superfamily/HAD-like"/>
    <property type="match status" value="1"/>
</dbReference>
<dbReference type="InterPro" id="IPR050155">
    <property type="entry name" value="HAD-like_hydrolase_sf"/>
</dbReference>
<organism evidence="11 12">
    <name type="scientific">Halorhodospira neutriphila</name>
    <dbReference type="NCBI Taxonomy" id="168379"/>
    <lineage>
        <taxon>Bacteria</taxon>
        <taxon>Pseudomonadati</taxon>
        <taxon>Pseudomonadota</taxon>
        <taxon>Gammaproteobacteria</taxon>
        <taxon>Chromatiales</taxon>
        <taxon>Ectothiorhodospiraceae</taxon>
        <taxon>Halorhodospira</taxon>
    </lineage>
</organism>
<dbReference type="SUPFAM" id="SSF56784">
    <property type="entry name" value="HAD-like"/>
    <property type="match status" value="1"/>
</dbReference>
<feature type="active site" description="Nucleophile" evidence="10">
    <location>
        <position position="12"/>
    </location>
</feature>
<dbReference type="Proteomes" id="UP000738126">
    <property type="component" value="Unassembled WGS sequence"/>
</dbReference>
<reference evidence="11 12" key="1">
    <citation type="journal article" date="2020" name="Microorganisms">
        <title>Osmotic Adaptation and Compatible Solute Biosynthesis of Phototrophic Bacteria as Revealed from Genome Analyses.</title>
        <authorList>
            <person name="Imhoff J.F."/>
            <person name="Rahn T."/>
            <person name="Kunzel S."/>
            <person name="Keller A."/>
            <person name="Neulinger S.C."/>
        </authorList>
    </citation>
    <scope>NUCLEOTIDE SEQUENCE [LARGE SCALE GENOMIC DNA]</scope>
    <source>
        <strain evidence="11 12">DSM 15116</strain>
    </source>
</reference>
<evidence type="ECO:0000256" key="9">
    <source>
        <dbReference type="ARBA" id="ARBA00023277"/>
    </source>
</evidence>
<dbReference type="HAMAP" id="MF_00495">
    <property type="entry name" value="GPH_hydrolase_bact"/>
    <property type="match status" value="1"/>
</dbReference>
<dbReference type="InterPro" id="IPR037512">
    <property type="entry name" value="PGPase_prok"/>
</dbReference>
<feature type="binding site" evidence="10">
    <location>
        <position position="14"/>
    </location>
    <ligand>
        <name>Mg(2+)</name>
        <dbReference type="ChEBI" id="CHEBI:18420"/>
    </ligand>
</feature>
<evidence type="ECO:0000256" key="3">
    <source>
        <dbReference type="ARBA" id="ARBA00004818"/>
    </source>
</evidence>
<comment type="caution">
    <text evidence="11">The sequence shown here is derived from an EMBL/GenBank/DDBJ whole genome shotgun (WGS) entry which is preliminary data.</text>
</comment>
<dbReference type="PANTHER" id="PTHR43434">
    <property type="entry name" value="PHOSPHOGLYCOLATE PHOSPHATASE"/>
    <property type="match status" value="1"/>
</dbReference>
<keyword evidence="7 10" id="KW-0378">Hydrolase</keyword>
<evidence type="ECO:0000256" key="2">
    <source>
        <dbReference type="ARBA" id="ARBA00001946"/>
    </source>
</evidence>
<evidence type="ECO:0000256" key="1">
    <source>
        <dbReference type="ARBA" id="ARBA00000830"/>
    </source>
</evidence>
<evidence type="ECO:0000256" key="5">
    <source>
        <dbReference type="ARBA" id="ARBA00013078"/>
    </source>
</evidence>
<comment type="similarity">
    <text evidence="4 10">Belongs to the HAD-like hydrolase superfamily. CbbY/CbbZ/Gph/YieH family.</text>
</comment>
<keyword evidence="9 10" id="KW-0119">Carbohydrate metabolism</keyword>
<gene>
    <name evidence="11" type="ORF">CKO13_06660</name>
</gene>
<evidence type="ECO:0000313" key="11">
    <source>
        <dbReference type="EMBL" id="MBK1726708.1"/>
    </source>
</evidence>
<keyword evidence="12" id="KW-1185">Reference proteome</keyword>
<dbReference type="NCBIfam" id="TIGR01449">
    <property type="entry name" value="PGP_bact"/>
    <property type="match status" value="1"/>
</dbReference>
<dbReference type="InterPro" id="IPR006439">
    <property type="entry name" value="HAD-SF_hydro_IA"/>
</dbReference>
<evidence type="ECO:0000313" key="12">
    <source>
        <dbReference type="Proteomes" id="UP000738126"/>
    </source>
</evidence>
<dbReference type="RefSeq" id="WP_200258297.1">
    <property type="nucleotide sequence ID" value="NZ_NRSH01000061.1"/>
</dbReference>
<dbReference type="Gene3D" id="1.10.150.240">
    <property type="entry name" value="Putative phosphatase, domain 2"/>
    <property type="match status" value="1"/>
</dbReference>
<feature type="binding site" evidence="10">
    <location>
        <position position="175"/>
    </location>
    <ligand>
        <name>Mg(2+)</name>
        <dbReference type="ChEBI" id="CHEBI:18420"/>
    </ligand>
</feature>
<comment type="function">
    <text evidence="10">Specifically catalyzes the dephosphorylation of 2-phosphoglycolate. Is involved in the dissimilation of the intracellular 2-phosphoglycolate formed during the DNA repair of 3'-phosphoglycolate ends, a major class of DNA lesions induced by oxidative stress.</text>
</comment>
<evidence type="ECO:0000256" key="8">
    <source>
        <dbReference type="ARBA" id="ARBA00022842"/>
    </source>
</evidence>
<dbReference type="InterPro" id="IPR023214">
    <property type="entry name" value="HAD_sf"/>
</dbReference>
<evidence type="ECO:0000256" key="6">
    <source>
        <dbReference type="ARBA" id="ARBA00022723"/>
    </source>
</evidence>
<dbReference type="InterPro" id="IPR041492">
    <property type="entry name" value="HAD_2"/>
</dbReference>
<keyword evidence="8 10" id="KW-0460">Magnesium</keyword>
<dbReference type="NCBIfam" id="TIGR01549">
    <property type="entry name" value="HAD-SF-IA-v1"/>
    <property type="match status" value="1"/>
</dbReference>